<dbReference type="PANTHER" id="PTHR35317:SF40">
    <property type="entry name" value="CCHC-TYPE DOMAIN-CONTAINING PROTEIN"/>
    <property type="match status" value="1"/>
</dbReference>
<proteinExistence type="predicted"/>
<evidence type="ECO:0000313" key="1">
    <source>
        <dbReference type="EnsemblMetazoa" id="Aqu2.1.20404_001"/>
    </source>
</evidence>
<sequence>MALIKDGLWGIVSGTETIPEVAGARAKFESRRDKAIAIIILSIEPSLLYLLGENPDDPVKVWKALQDQFQRESWANKLSLRRKLYSLKLREQDSVQDHIKSMIEIFNELSIVGDAISEEDQVVHLLASLPDYFGVLVTAPESNSEVPKMQLVTERLLGN</sequence>
<dbReference type="eggNOG" id="ENOG502SD1R">
    <property type="taxonomic scope" value="Eukaryota"/>
</dbReference>
<dbReference type="Pfam" id="PF14223">
    <property type="entry name" value="Retrotran_gag_2"/>
    <property type="match status" value="1"/>
</dbReference>
<organism evidence="1">
    <name type="scientific">Amphimedon queenslandica</name>
    <name type="common">Sponge</name>
    <dbReference type="NCBI Taxonomy" id="400682"/>
    <lineage>
        <taxon>Eukaryota</taxon>
        <taxon>Metazoa</taxon>
        <taxon>Porifera</taxon>
        <taxon>Demospongiae</taxon>
        <taxon>Heteroscleromorpha</taxon>
        <taxon>Haplosclerida</taxon>
        <taxon>Niphatidae</taxon>
        <taxon>Amphimedon</taxon>
    </lineage>
</organism>
<dbReference type="PANTHER" id="PTHR35317">
    <property type="entry name" value="OS04G0629600 PROTEIN"/>
    <property type="match status" value="1"/>
</dbReference>
<reference evidence="1" key="1">
    <citation type="submission" date="2017-05" db="UniProtKB">
        <authorList>
            <consortium name="EnsemblMetazoa"/>
        </authorList>
    </citation>
    <scope>IDENTIFICATION</scope>
</reference>
<dbReference type="EnsemblMetazoa" id="Aqu2.1.20404_001">
    <property type="protein sequence ID" value="Aqu2.1.20404_001"/>
    <property type="gene ID" value="Aqu2.1.20404"/>
</dbReference>
<evidence type="ECO:0008006" key="2">
    <source>
        <dbReference type="Google" id="ProtNLM"/>
    </source>
</evidence>
<dbReference type="OrthoDB" id="7478066at2759"/>
<dbReference type="AlphaFoldDB" id="A0A1X7TYL0"/>
<name>A0A1X7TYL0_AMPQE</name>
<protein>
    <recommendedName>
        <fullName evidence="2">Retrotransposon gag domain-containing protein</fullName>
    </recommendedName>
</protein>
<dbReference type="InParanoid" id="A0A1X7TYL0"/>
<accession>A0A1X7TYL0</accession>